<name>A0A4Q4T5N8_9PEZI</name>
<evidence type="ECO:0000256" key="1">
    <source>
        <dbReference type="SAM" id="MobiDB-lite"/>
    </source>
</evidence>
<feature type="region of interest" description="Disordered" evidence="1">
    <location>
        <begin position="191"/>
        <end position="242"/>
    </location>
</feature>
<dbReference type="InterPro" id="IPR023213">
    <property type="entry name" value="CAT-like_dom_sf"/>
</dbReference>
<sequence length="242" mass="26828">MPACLSDWREASPGLWYCAVDEMEQFYTALTKPYEGSGRHFFAITGHISLEVGTAESHSREDVERRIEDAVRKGRAALRYDHLTIASRVMQDPGTGKFSKIYRTSKTDAQRDPWPENTVKVVSTGQTGMEWANSDHPVPDLPASLYYKTASVQHWSFAEDDPYQLPDIDGSEPLNLSPPFRIAANVPPTLTEAQQRRRSGNAVQNAAAAEGDEAPSSTSAEDQAISLDFKHGPHQSHYKAHA</sequence>
<dbReference type="Proteomes" id="UP000293360">
    <property type="component" value="Unassembled WGS sequence"/>
</dbReference>
<dbReference type="OrthoDB" id="2548233at2759"/>
<proteinExistence type="predicted"/>
<organism evidence="2 3">
    <name type="scientific">Monosporascus ibericus</name>
    <dbReference type="NCBI Taxonomy" id="155417"/>
    <lineage>
        <taxon>Eukaryota</taxon>
        <taxon>Fungi</taxon>
        <taxon>Dikarya</taxon>
        <taxon>Ascomycota</taxon>
        <taxon>Pezizomycotina</taxon>
        <taxon>Sordariomycetes</taxon>
        <taxon>Xylariomycetidae</taxon>
        <taxon>Xylariales</taxon>
        <taxon>Xylariales incertae sedis</taxon>
        <taxon>Monosporascus</taxon>
    </lineage>
</organism>
<reference evidence="2 3" key="1">
    <citation type="submission" date="2018-06" db="EMBL/GenBank/DDBJ databases">
        <title>Complete Genomes of Monosporascus.</title>
        <authorList>
            <person name="Robinson A.J."/>
            <person name="Natvig D.O."/>
        </authorList>
    </citation>
    <scope>NUCLEOTIDE SEQUENCE [LARGE SCALE GENOMIC DNA]</scope>
    <source>
        <strain evidence="2 3">CBS 110550</strain>
    </source>
</reference>
<dbReference type="PANTHER" id="PTHR42034">
    <property type="entry name" value="CHROMOSOME 7, WHOLE GENOME SHOTGUN SEQUENCE-RELATED"/>
    <property type="match status" value="1"/>
</dbReference>
<feature type="region of interest" description="Disordered" evidence="1">
    <location>
        <begin position="163"/>
        <end position="182"/>
    </location>
</feature>
<dbReference type="PANTHER" id="PTHR42034:SF1">
    <property type="entry name" value="CONDENSATION DOMAIN-CONTAINING PROTEIN"/>
    <property type="match status" value="1"/>
</dbReference>
<protein>
    <submittedName>
        <fullName evidence="2">Uncharacterized protein</fullName>
    </submittedName>
</protein>
<feature type="compositionally biased region" description="Basic residues" evidence="1">
    <location>
        <begin position="232"/>
        <end position="242"/>
    </location>
</feature>
<evidence type="ECO:0000313" key="3">
    <source>
        <dbReference type="Proteomes" id="UP000293360"/>
    </source>
</evidence>
<dbReference type="Gene3D" id="3.30.559.10">
    <property type="entry name" value="Chloramphenicol acetyltransferase-like domain"/>
    <property type="match status" value="1"/>
</dbReference>
<dbReference type="AlphaFoldDB" id="A0A4Q4T5N8"/>
<gene>
    <name evidence="2" type="ORF">DL764_006963</name>
</gene>
<accession>A0A4Q4T5N8</accession>
<dbReference type="EMBL" id="QJNU01000444">
    <property type="protein sequence ID" value="RYO98930.1"/>
    <property type="molecule type" value="Genomic_DNA"/>
</dbReference>
<keyword evidence="3" id="KW-1185">Reference proteome</keyword>
<comment type="caution">
    <text evidence="2">The sequence shown here is derived from an EMBL/GenBank/DDBJ whole genome shotgun (WGS) entry which is preliminary data.</text>
</comment>
<evidence type="ECO:0000313" key="2">
    <source>
        <dbReference type="EMBL" id="RYO98930.1"/>
    </source>
</evidence>